<dbReference type="InterPro" id="IPR021737">
    <property type="entry name" value="Phage_phiKZ_Orf197"/>
</dbReference>
<dbReference type="Proteomes" id="UP001203880">
    <property type="component" value="Unassembled WGS sequence"/>
</dbReference>
<evidence type="ECO:0000313" key="2">
    <source>
        <dbReference type="EMBL" id="MCL6282531.1"/>
    </source>
</evidence>
<feature type="transmembrane region" description="Helical" evidence="1">
    <location>
        <begin position="46"/>
        <end position="74"/>
    </location>
</feature>
<sequence>MSVTVGTVILLFFLFQIKHMFADYFLQTPMMLSGRGEYWHMGRALHAGVHAAGSAIVLLIVGTPIAFLLLLIALEWFIHFNIDYGKAHYSDKMELQPNQARYWHAVGFDQFLHQMTYVAMVWAWLTYVT</sequence>
<keyword evidence="3" id="KW-1185">Reference proteome</keyword>
<dbReference type="Pfam" id="PF11750">
    <property type="entry name" value="DUF3307"/>
    <property type="match status" value="1"/>
</dbReference>
<evidence type="ECO:0000313" key="3">
    <source>
        <dbReference type="Proteomes" id="UP001203880"/>
    </source>
</evidence>
<dbReference type="EMBL" id="JAMFMB010000002">
    <property type="protein sequence ID" value="MCL6282531.1"/>
    <property type="molecule type" value="Genomic_DNA"/>
</dbReference>
<keyword evidence="1" id="KW-0812">Transmembrane</keyword>
<dbReference type="RefSeq" id="WP_249706735.1">
    <property type="nucleotide sequence ID" value="NZ_JAMFMB010000002.1"/>
</dbReference>
<keyword evidence="1" id="KW-1133">Transmembrane helix</keyword>
<reference evidence="2" key="1">
    <citation type="submission" date="2022-05" db="EMBL/GenBank/DDBJ databases">
        <authorList>
            <person name="Park J.-S."/>
        </authorList>
    </citation>
    <scope>NUCLEOTIDE SEQUENCE</scope>
    <source>
        <strain evidence="2">2012CJ41-6</strain>
    </source>
</reference>
<organism evidence="2 3">
    <name type="scientific">Ruegeria spongiae</name>
    <dbReference type="NCBI Taxonomy" id="2942209"/>
    <lineage>
        <taxon>Bacteria</taxon>
        <taxon>Pseudomonadati</taxon>
        <taxon>Pseudomonadota</taxon>
        <taxon>Alphaproteobacteria</taxon>
        <taxon>Rhodobacterales</taxon>
        <taxon>Roseobacteraceae</taxon>
        <taxon>Ruegeria</taxon>
    </lineage>
</organism>
<proteinExistence type="predicted"/>
<gene>
    <name evidence="2" type="ORF">M3P21_03225</name>
</gene>
<name>A0ABT0PY86_9RHOB</name>
<comment type="caution">
    <text evidence="2">The sequence shown here is derived from an EMBL/GenBank/DDBJ whole genome shotgun (WGS) entry which is preliminary data.</text>
</comment>
<evidence type="ECO:0000256" key="1">
    <source>
        <dbReference type="SAM" id="Phobius"/>
    </source>
</evidence>
<protein>
    <submittedName>
        <fullName evidence="2">DUF3307 domain-containing protein</fullName>
    </submittedName>
</protein>
<keyword evidence="1" id="KW-0472">Membrane</keyword>
<accession>A0ABT0PY86</accession>